<feature type="coiled-coil region" evidence="6">
    <location>
        <begin position="133"/>
        <end position="206"/>
    </location>
</feature>
<dbReference type="SMART" id="SM00287">
    <property type="entry name" value="SH3b"/>
    <property type="match status" value="1"/>
</dbReference>
<dbReference type="EMBL" id="CP000304">
    <property type="protein sequence ID" value="ABP79608.1"/>
    <property type="molecule type" value="Genomic_DNA"/>
</dbReference>
<dbReference type="InterPro" id="IPR016476">
    <property type="entry name" value="SH3_dom_pro"/>
</dbReference>
<evidence type="ECO:0000256" key="6">
    <source>
        <dbReference type="SAM" id="Coils"/>
    </source>
</evidence>
<evidence type="ECO:0000256" key="1">
    <source>
        <dbReference type="ARBA" id="ARBA00004167"/>
    </source>
</evidence>
<keyword evidence="4 7" id="KW-1133">Transmembrane helix</keyword>
<sequence length="243" mass="27176">MQPTPLPRPGDLFFFQYRESFMSISLHLSALLSRFTSRHFIGAGLFGALLATTPIHAQENNDSNARWVSDSLNTFVRSGPTDGYRIVGTLTSGQKVELISTQGDYSQVRSESGSTVWIPSRELQEVPGQAERLPQLEQQVAELSEQLKTIDDSWKVRVQGMQETLDSRKALIDELEARRMTLETALTEAQSELRATQARLGDENKQVLMQYMVYGGSIAGAGLLVGLILPSLTRGRKRNDRWF</sequence>
<dbReference type="Gene3D" id="2.30.30.40">
    <property type="entry name" value="SH3 Domains"/>
    <property type="match status" value="1"/>
</dbReference>
<dbReference type="HOGENOM" id="CLU_094106_0_0_6"/>
<dbReference type="InterPro" id="IPR003646">
    <property type="entry name" value="SH3-like_bac-type"/>
</dbReference>
<protein>
    <recommendedName>
        <fullName evidence="8">SH3b domain-containing protein</fullName>
    </recommendedName>
</protein>
<evidence type="ECO:0000256" key="4">
    <source>
        <dbReference type="ARBA" id="ARBA00022989"/>
    </source>
</evidence>
<evidence type="ECO:0000259" key="8">
    <source>
        <dbReference type="PROSITE" id="PS51781"/>
    </source>
</evidence>
<evidence type="ECO:0000313" key="10">
    <source>
        <dbReference type="Proteomes" id="UP000000233"/>
    </source>
</evidence>
<keyword evidence="5 7" id="KW-0472">Membrane</keyword>
<dbReference type="AlphaFoldDB" id="A4VKV7"/>
<keyword evidence="6" id="KW-0175">Coiled coil</keyword>
<dbReference type="PROSITE" id="PS51781">
    <property type="entry name" value="SH3B"/>
    <property type="match status" value="1"/>
</dbReference>
<dbReference type="PIRSF" id="PIRSF006158">
    <property type="entry name" value="UCP006158_SH3"/>
    <property type="match status" value="1"/>
</dbReference>
<feature type="transmembrane region" description="Helical" evidence="7">
    <location>
        <begin position="211"/>
        <end position="232"/>
    </location>
</feature>
<gene>
    <name evidence="9" type="ordered locus">PST_1934</name>
</gene>
<feature type="domain" description="SH3b" evidence="8">
    <location>
        <begin position="63"/>
        <end position="127"/>
    </location>
</feature>
<dbReference type="GO" id="GO:0016020">
    <property type="term" value="C:membrane"/>
    <property type="evidence" value="ECO:0007669"/>
    <property type="project" value="UniProtKB-SubCell"/>
</dbReference>
<keyword evidence="3" id="KW-0732">Signal</keyword>
<dbReference type="KEGG" id="psa:PST_1934"/>
<evidence type="ECO:0000256" key="3">
    <source>
        <dbReference type="ARBA" id="ARBA00022729"/>
    </source>
</evidence>
<organism evidence="9 10">
    <name type="scientific">Stutzerimonas stutzeri (strain A1501)</name>
    <name type="common">Pseudomonas stutzeri</name>
    <dbReference type="NCBI Taxonomy" id="379731"/>
    <lineage>
        <taxon>Bacteria</taxon>
        <taxon>Pseudomonadati</taxon>
        <taxon>Pseudomonadota</taxon>
        <taxon>Gammaproteobacteria</taxon>
        <taxon>Pseudomonadales</taxon>
        <taxon>Pseudomonadaceae</taxon>
        <taxon>Stutzerimonas</taxon>
    </lineage>
</organism>
<dbReference type="NCBIfam" id="TIGR04211">
    <property type="entry name" value="SH3_and_anchor"/>
    <property type="match status" value="1"/>
</dbReference>
<accession>A4VKV7</accession>
<dbReference type="eggNOG" id="COG4991">
    <property type="taxonomic scope" value="Bacteria"/>
</dbReference>
<evidence type="ECO:0000256" key="2">
    <source>
        <dbReference type="ARBA" id="ARBA00022692"/>
    </source>
</evidence>
<evidence type="ECO:0000313" key="9">
    <source>
        <dbReference type="EMBL" id="ABP79608.1"/>
    </source>
</evidence>
<proteinExistence type="predicted"/>
<dbReference type="Pfam" id="PF08239">
    <property type="entry name" value="SH3_3"/>
    <property type="match status" value="1"/>
</dbReference>
<evidence type="ECO:0000256" key="7">
    <source>
        <dbReference type="SAM" id="Phobius"/>
    </source>
</evidence>
<reference evidence="9 10" key="1">
    <citation type="journal article" date="2008" name="Proc. Natl. Acad. Sci. U.S.A.">
        <title>Nitrogen fixation island and rhizosphere competence traits in the genome of root-associated Pseudomonas stutzeri A1501.</title>
        <authorList>
            <person name="Yan Y."/>
            <person name="Yang J."/>
            <person name="Dou Y."/>
            <person name="Chen M."/>
            <person name="Ping S."/>
            <person name="Peng J."/>
            <person name="Lu W."/>
            <person name="Zhang W."/>
            <person name="Yao Z."/>
            <person name="Li H."/>
            <person name="Liu W."/>
            <person name="He S."/>
            <person name="Geng L."/>
            <person name="Zhang X."/>
            <person name="Yang F."/>
            <person name="Yu H."/>
            <person name="Zhan Y."/>
            <person name="Li D."/>
            <person name="Lin Z."/>
            <person name="Wang Y."/>
            <person name="Elmerich C."/>
            <person name="Lin M."/>
            <person name="Jin Q."/>
        </authorList>
    </citation>
    <scope>NUCLEOTIDE SEQUENCE [LARGE SCALE GENOMIC DNA]</scope>
    <source>
        <strain evidence="9 10">A1501</strain>
    </source>
</reference>
<name>A4VKV7_STUS1</name>
<evidence type="ECO:0000256" key="5">
    <source>
        <dbReference type="ARBA" id="ARBA00023136"/>
    </source>
</evidence>
<comment type="subcellular location">
    <subcellularLocation>
        <location evidence="1">Membrane</location>
        <topology evidence="1">Single-pass membrane protein</topology>
    </subcellularLocation>
</comment>
<keyword evidence="10" id="KW-1185">Reference proteome</keyword>
<keyword evidence="2 7" id="KW-0812">Transmembrane</keyword>
<dbReference type="Proteomes" id="UP000000233">
    <property type="component" value="Chromosome"/>
</dbReference>